<dbReference type="EMBL" id="MU853442">
    <property type="protein sequence ID" value="KAK4130119.1"/>
    <property type="molecule type" value="Genomic_DNA"/>
</dbReference>
<feature type="region of interest" description="Disordered" evidence="1">
    <location>
        <begin position="1"/>
        <end position="43"/>
    </location>
</feature>
<gene>
    <name evidence="2" type="ORF">BT67DRAFT_437233</name>
</gene>
<evidence type="ECO:0000313" key="3">
    <source>
        <dbReference type="Proteomes" id="UP001304895"/>
    </source>
</evidence>
<reference evidence="2" key="2">
    <citation type="submission" date="2023-05" db="EMBL/GenBank/DDBJ databases">
        <authorList>
            <consortium name="Lawrence Berkeley National Laboratory"/>
            <person name="Steindorff A."/>
            <person name="Hensen N."/>
            <person name="Bonometti L."/>
            <person name="Westerberg I."/>
            <person name="Brannstrom I.O."/>
            <person name="Guillou S."/>
            <person name="Cros-Aarteil S."/>
            <person name="Calhoun S."/>
            <person name="Haridas S."/>
            <person name="Kuo A."/>
            <person name="Mondo S."/>
            <person name="Pangilinan J."/>
            <person name="Riley R."/>
            <person name="Labutti K."/>
            <person name="Andreopoulos B."/>
            <person name="Lipzen A."/>
            <person name="Chen C."/>
            <person name="Yanf M."/>
            <person name="Daum C."/>
            <person name="Ng V."/>
            <person name="Clum A."/>
            <person name="Ohm R."/>
            <person name="Martin F."/>
            <person name="Silar P."/>
            <person name="Natvig D."/>
            <person name="Lalanne C."/>
            <person name="Gautier V."/>
            <person name="Ament-Velasquez S.L."/>
            <person name="Kruys A."/>
            <person name="Hutchinson M.I."/>
            <person name="Powell A.J."/>
            <person name="Barry K."/>
            <person name="Miller A.N."/>
            <person name="Grigoriev I.V."/>
            <person name="Debuchy R."/>
            <person name="Gladieux P."/>
            <person name="Thoren M.H."/>
            <person name="Johannesson H."/>
        </authorList>
    </citation>
    <scope>NUCLEOTIDE SEQUENCE</scope>
    <source>
        <strain evidence="2">CBS 123565</strain>
    </source>
</reference>
<sequence>MPPLPLIEGSPAAAAAARKTTAKRRAPSATSKRKKKKKEDADELGLQMLPESLYNKVRDWYEAIREVKDGEEIPPALKAQGGRIIISILYKNTEERSSDALERTTVANKQLVSIGTSLLNVLREGVAALDENNKLLRQISGELRAEPARAEPARAEPARAEPTRAEPARAEPARAEPARAEPERAEPERAEPEPTEG</sequence>
<organism evidence="2 3">
    <name type="scientific">Trichocladium antarcticum</name>
    <dbReference type="NCBI Taxonomy" id="1450529"/>
    <lineage>
        <taxon>Eukaryota</taxon>
        <taxon>Fungi</taxon>
        <taxon>Dikarya</taxon>
        <taxon>Ascomycota</taxon>
        <taxon>Pezizomycotina</taxon>
        <taxon>Sordariomycetes</taxon>
        <taxon>Sordariomycetidae</taxon>
        <taxon>Sordariales</taxon>
        <taxon>Chaetomiaceae</taxon>
        <taxon>Trichocladium</taxon>
    </lineage>
</organism>
<dbReference type="Proteomes" id="UP001304895">
    <property type="component" value="Unassembled WGS sequence"/>
</dbReference>
<feature type="compositionally biased region" description="Basic residues" evidence="1">
    <location>
        <begin position="20"/>
        <end position="37"/>
    </location>
</feature>
<proteinExistence type="predicted"/>
<keyword evidence="3" id="KW-1185">Reference proteome</keyword>
<feature type="region of interest" description="Disordered" evidence="1">
    <location>
        <begin position="143"/>
        <end position="197"/>
    </location>
</feature>
<evidence type="ECO:0000313" key="2">
    <source>
        <dbReference type="EMBL" id="KAK4130119.1"/>
    </source>
</evidence>
<protein>
    <submittedName>
        <fullName evidence="2">Uncharacterized protein</fullName>
    </submittedName>
</protein>
<name>A0AAN6ZAB5_9PEZI</name>
<dbReference type="AlphaFoldDB" id="A0AAN6ZAB5"/>
<feature type="compositionally biased region" description="Low complexity" evidence="1">
    <location>
        <begin position="10"/>
        <end position="19"/>
    </location>
</feature>
<comment type="caution">
    <text evidence="2">The sequence shown here is derived from an EMBL/GenBank/DDBJ whole genome shotgun (WGS) entry which is preliminary data.</text>
</comment>
<reference evidence="2" key="1">
    <citation type="journal article" date="2023" name="Mol. Phylogenet. Evol.">
        <title>Genome-scale phylogeny and comparative genomics of the fungal order Sordariales.</title>
        <authorList>
            <person name="Hensen N."/>
            <person name="Bonometti L."/>
            <person name="Westerberg I."/>
            <person name="Brannstrom I.O."/>
            <person name="Guillou S."/>
            <person name="Cros-Aarteil S."/>
            <person name="Calhoun S."/>
            <person name="Haridas S."/>
            <person name="Kuo A."/>
            <person name="Mondo S."/>
            <person name="Pangilinan J."/>
            <person name="Riley R."/>
            <person name="LaButti K."/>
            <person name="Andreopoulos B."/>
            <person name="Lipzen A."/>
            <person name="Chen C."/>
            <person name="Yan M."/>
            <person name="Daum C."/>
            <person name="Ng V."/>
            <person name="Clum A."/>
            <person name="Steindorff A."/>
            <person name="Ohm R.A."/>
            <person name="Martin F."/>
            <person name="Silar P."/>
            <person name="Natvig D.O."/>
            <person name="Lalanne C."/>
            <person name="Gautier V."/>
            <person name="Ament-Velasquez S.L."/>
            <person name="Kruys A."/>
            <person name="Hutchinson M.I."/>
            <person name="Powell A.J."/>
            <person name="Barry K."/>
            <person name="Miller A.N."/>
            <person name="Grigoriev I.V."/>
            <person name="Debuchy R."/>
            <person name="Gladieux P."/>
            <person name="Hiltunen Thoren M."/>
            <person name="Johannesson H."/>
        </authorList>
    </citation>
    <scope>NUCLEOTIDE SEQUENCE</scope>
    <source>
        <strain evidence="2">CBS 123565</strain>
    </source>
</reference>
<accession>A0AAN6ZAB5</accession>
<evidence type="ECO:0000256" key="1">
    <source>
        <dbReference type="SAM" id="MobiDB-lite"/>
    </source>
</evidence>